<dbReference type="EMBL" id="DTBD01000022">
    <property type="protein sequence ID" value="HGQ64202.1"/>
    <property type="molecule type" value="Genomic_DNA"/>
</dbReference>
<organism evidence="4">
    <name type="scientific">Ignisphaera aggregans</name>
    <dbReference type="NCBI Taxonomy" id="334771"/>
    <lineage>
        <taxon>Archaea</taxon>
        <taxon>Thermoproteota</taxon>
        <taxon>Thermoprotei</taxon>
        <taxon>Desulfurococcales</taxon>
        <taxon>Desulfurococcaceae</taxon>
        <taxon>Ignisphaera</taxon>
    </lineage>
</organism>
<keyword evidence="1" id="KW-0808">Transferase</keyword>
<feature type="domain" description="MobA-like NTP transferase" evidence="2">
    <location>
        <begin position="4"/>
        <end position="123"/>
    </location>
</feature>
<gene>
    <name evidence="4" type="ORF">ENU08_03060</name>
    <name evidence="3" type="ORF">ENU41_06300</name>
</gene>
<name>A0A7C4NLC1_9CREN</name>
<reference evidence="4" key="1">
    <citation type="journal article" date="2020" name="mSystems">
        <title>Genome- and Community-Level Interaction Insights into Carbon Utilization and Element Cycling Functions of Hydrothermarchaeota in Hydrothermal Sediment.</title>
        <authorList>
            <person name="Zhou Z."/>
            <person name="Liu Y."/>
            <person name="Xu W."/>
            <person name="Pan J."/>
            <person name="Luo Z.H."/>
            <person name="Li M."/>
        </authorList>
    </citation>
    <scope>NUCLEOTIDE SEQUENCE [LARGE SCALE GENOMIC DNA]</scope>
    <source>
        <strain evidence="4">SpSt-637</strain>
        <strain evidence="3">SpSt-667</strain>
    </source>
</reference>
<evidence type="ECO:0000313" key="3">
    <source>
        <dbReference type="EMBL" id="HGQ36269.1"/>
    </source>
</evidence>
<evidence type="ECO:0000259" key="2">
    <source>
        <dbReference type="Pfam" id="PF12804"/>
    </source>
</evidence>
<proteinExistence type="predicted"/>
<evidence type="ECO:0000313" key="4">
    <source>
        <dbReference type="EMBL" id="HGQ64202.1"/>
    </source>
</evidence>
<dbReference type="PANTHER" id="PTHR19136:SF81">
    <property type="entry name" value="MOLYBDENUM COFACTOR GUANYLYLTRANSFERASE"/>
    <property type="match status" value="1"/>
</dbReference>
<comment type="caution">
    <text evidence="4">The sequence shown here is derived from an EMBL/GenBank/DDBJ whole genome shotgun (WGS) entry which is preliminary data.</text>
</comment>
<dbReference type="PANTHER" id="PTHR19136">
    <property type="entry name" value="MOLYBDENUM COFACTOR GUANYLYLTRANSFERASE"/>
    <property type="match status" value="1"/>
</dbReference>
<dbReference type="EMBL" id="DTCK01000039">
    <property type="protein sequence ID" value="HGQ36269.1"/>
    <property type="molecule type" value="Genomic_DNA"/>
</dbReference>
<dbReference type="Gene3D" id="3.90.550.10">
    <property type="entry name" value="Spore Coat Polysaccharide Biosynthesis Protein SpsA, Chain A"/>
    <property type="match status" value="1"/>
</dbReference>
<dbReference type="SUPFAM" id="SSF53448">
    <property type="entry name" value="Nucleotide-diphospho-sugar transferases"/>
    <property type="match status" value="1"/>
</dbReference>
<dbReference type="InterPro" id="IPR029044">
    <property type="entry name" value="Nucleotide-diphossugar_trans"/>
</dbReference>
<dbReference type="GO" id="GO:0016779">
    <property type="term" value="F:nucleotidyltransferase activity"/>
    <property type="evidence" value="ECO:0007669"/>
    <property type="project" value="TreeGrafter"/>
</dbReference>
<dbReference type="AlphaFoldDB" id="A0A7C4NLC1"/>
<accession>A0A7C4NLC1</accession>
<sequence>MVDAVVMAGGRGSRLGGVKKQLLEVCGRRLIDVALTAAKEINSSKIRICIKKEDAPLVGIIEDPKIEVILCPGLGYVEDLNYILSSSNFPVIVLPADMPFLTSNVLKKFLDLAQKETADVVTLMVCKNGNCRESGISFFRRAGGSWVNVYFEEHPELRDIDTVDDMKWAESLCDSMEGIGKQR</sequence>
<dbReference type="Pfam" id="PF12804">
    <property type="entry name" value="NTP_transf_3"/>
    <property type="match status" value="1"/>
</dbReference>
<evidence type="ECO:0000256" key="1">
    <source>
        <dbReference type="ARBA" id="ARBA00022679"/>
    </source>
</evidence>
<protein>
    <recommendedName>
        <fullName evidence="2">MobA-like NTP transferase domain-containing protein</fullName>
    </recommendedName>
</protein>
<dbReference type="InterPro" id="IPR025877">
    <property type="entry name" value="MobA-like_NTP_Trfase"/>
</dbReference>